<proteinExistence type="predicted"/>
<dbReference type="Proteomes" id="UP001175271">
    <property type="component" value="Unassembled WGS sequence"/>
</dbReference>
<keyword evidence="3" id="KW-1185">Reference proteome</keyword>
<feature type="compositionally biased region" description="Basic and acidic residues" evidence="1">
    <location>
        <begin position="13"/>
        <end position="25"/>
    </location>
</feature>
<feature type="compositionally biased region" description="Polar residues" evidence="1">
    <location>
        <begin position="474"/>
        <end position="489"/>
    </location>
</feature>
<evidence type="ECO:0000313" key="3">
    <source>
        <dbReference type="Proteomes" id="UP001175271"/>
    </source>
</evidence>
<feature type="compositionally biased region" description="Polar residues" evidence="1">
    <location>
        <begin position="1"/>
        <end position="12"/>
    </location>
</feature>
<reference evidence="2" key="1">
    <citation type="submission" date="2023-06" db="EMBL/GenBank/DDBJ databases">
        <title>Genomic analysis of the entomopathogenic nematode Steinernema hermaphroditum.</title>
        <authorList>
            <person name="Schwarz E.M."/>
            <person name="Heppert J.K."/>
            <person name="Baniya A."/>
            <person name="Schwartz H.T."/>
            <person name="Tan C.-H."/>
            <person name="Antoshechkin I."/>
            <person name="Sternberg P.W."/>
            <person name="Goodrich-Blair H."/>
            <person name="Dillman A.R."/>
        </authorList>
    </citation>
    <scope>NUCLEOTIDE SEQUENCE</scope>
    <source>
        <strain evidence="2">PS9179</strain>
        <tissue evidence="2">Whole animal</tissue>
    </source>
</reference>
<sequence>MSTRRGNVTPQRTIREDRGYEELRTKYSPPPSNTRTYIDGDIEVITISSGSEDERDAAPQRGCPHKKKDSDDLEMLDLDDLVEVDCADDDEENAGVVVLGQSVKKEELVDGMDSDDEVMAVGDEDFSQLLQEACCAMGDFEEELLSNAGAREEGLPRQRRTSQEKQHIAVTRSRKRKESLRDSRKVKEPKITNGVHPEAGRGIATPTKLLASTAIVKQEVSETDSSTQSGSFRTSNQLVMIKQEVLPKEEDDRMDCELKQNGTVTSNVAVASSTATMQLASIRVEQNGTPGDKDGYSSNESLCGLNRTIPSPNPQSTKATRQQEANKHDDAEKQYGNLYFTSDPSNEETSKTVPVKREPVRAFEKLNTVAVRESIHDVESSSESINDEENGAISAVATVEVNAHIALVRKKDNCTDSGTALVVPYSNNLRMSPERSPMSVIQASLQNAENSQSTNHYTAIRKAETPKDDPAENEVTSTTEVLQKRTNPLESVVKKSRREPEPSSAPMKKKAKMVTPSTSHATARISLKMNNEDMHKNIGTCLQRFIKNESSKLDAEKVLLMRQMADKQVSFVADILKEMGCR</sequence>
<protein>
    <submittedName>
        <fullName evidence="2">Uncharacterized protein</fullName>
    </submittedName>
</protein>
<feature type="compositionally biased region" description="Basic and acidic residues" evidence="1">
    <location>
        <begin position="150"/>
        <end position="167"/>
    </location>
</feature>
<evidence type="ECO:0000313" key="2">
    <source>
        <dbReference type="EMBL" id="KAK0398695.1"/>
    </source>
</evidence>
<dbReference type="EMBL" id="JAUCMV010000005">
    <property type="protein sequence ID" value="KAK0398695.1"/>
    <property type="molecule type" value="Genomic_DNA"/>
</dbReference>
<dbReference type="AlphaFoldDB" id="A0AA39H3R5"/>
<gene>
    <name evidence="2" type="ORF">QR680_002712</name>
</gene>
<name>A0AA39H3R5_9BILA</name>
<feature type="region of interest" description="Disordered" evidence="1">
    <location>
        <begin position="463"/>
        <end position="520"/>
    </location>
</feature>
<evidence type="ECO:0000256" key="1">
    <source>
        <dbReference type="SAM" id="MobiDB-lite"/>
    </source>
</evidence>
<comment type="caution">
    <text evidence="2">The sequence shown here is derived from an EMBL/GenBank/DDBJ whole genome shotgun (WGS) entry which is preliminary data.</text>
</comment>
<feature type="region of interest" description="Disordered" evidence="1">
    <location>
        <begin position="150"/>
        <end position="187"/>
    </location>
</feature>
<organism evidence="2 3">
    <name type="scientific">Steinernema hermaphroditum</name>
    <dbReference type="NCBI Taxonomy" id="289476"/>
    <lineage>
        <taxon>Eukaryota</taxon>
        <taxon>Metazoa</taxon>
        <taxon>Ecdysozoa</taxon>
        <taxon>Nematoda</taxon>
        <taxon>Chromadorea</taxon>
        <taxon>Rhabditida</taxon>
        <taxon>Tylenchina</taxon>
        <taxon>Panagrolaimomorpha</taxon>
        <taxon>Strongyloidoidea</taxon>
        <taxon>Steinernematidae</taxon>
        <taxon>Steinernema</taxon>
    </lineage>
</organism>
<feature type="region of interest" description="Disordered" evidence="1">
    <location>
        <begin position="286"/>
        <end position="332"/>
    </location>
</feature>
<feature type="region of interest" description="Disordered" evidence="1">
    <location>
        <begin position="1"/>
        <end position="71"/>
    </location>
</feature>
<accession>A0AA39H3R5</accession>
<feature type="compositionally biased region" description="Polar residues" evidence="1">
    <location>
        <begin position="308"/>
        <end position="323"/>
    </location>
</feature>